<dbReference type="EMBL" id="PEDP01000812">
    <property type="protein sequence ID" value="POS84897.1"/>
    <property type="molecule type" value="Genomic_DNA"/>
</dbReference>
<evidence type="ECO:0000256" key="1">
    <source>
        <dbReference type="SAM" id="MobiDB-lite"/>
    </source>
</evidence>
<dbReference type="AlphaFoldDB" id="A0A2S4PS88"/>
<sequence length="180" mass="20017">MQISTTALYFILFFILGKSKTAHVDLENAGPNQDAYGMTNYGFQCFNRVYPKFVIFAAAKRYCDIIKSRSKLKFLGPKDTGLPLHTELEPESRLVKNSAGEMVRIDPGPDRLIIDTECNIKDIISDLDYEEDPPMGRVIACTVLKSIEDYASSSVSSSSSSRSSSPEQSPERPLLPKKPT</sequence>
<name>A0A2S4PS88_9PEZI</name>
<feature type="region of interest" description="Disordered" evidence="1">
    <location>
        <begin position="153"/>
        <end position="180"/>
    </location>
</feature>
<keyword evidence="4" id="KW-1185">Reference proteome</keyword>
<keyword evidence="2" id="KW-0732">Signal</keyword>
<feature type="signal peptide" evidence="2">
    <location>
        <begin position="1"/>
        <end position="21"/>
    </location>
</feature>
<accession>A0A2S4PS88</accession>
<evidence type="ECO:0000313" key="3">
    <source>
        <dbReference type="EMBL" id="POS84897.1"/>
    </source>
</evidence>
<feature type="compositionally biased region" description="Low complexity" evidence="1">
    <location>
        <begin position="153"/>
        <end position="165"/>
    </location>
</feature>
<organism evidence="3 4">
    <name type="scientific">Erysiphe pulchra</name>
    <dbReference type="NCBI Taxonomy" id="225359"/>
    <lineage>
        <taxon>Eukaryota</taxon>
        <taxon>Fungi</taxon>
        <taxon>Dikarya</taxon>
        <taxon>Ascomycota</taxon>
        <taxon>Pezizomycotina</taxon>
        <taxon>Leotiomycetes</taxon>
        <taxon>Erysiphales</taxon>
        <taxon>Erysiphaceae</taxon>
        <taxon>Erysiphe</taxon>
    </lineage>
</organism>
<protein>
    <submittedName>
        <fullName evidence="3">Uncharacterized protein</fullName>
    </submittedName>
</protein>
<evidence type="ECO:0000313" key="4">
    <source>
        <dbReference type="Proteomes" id="UP000237438"/>
    </source>
</evidence>
<proteinExistence type="predicted"/>
<reference evidence="3 4" key="1">
    <citation type="submission" date="2017-10" db="EMBL/GenBank/DDBJ databases">
        <title>Development of genomic resources for the powdery mildew, Erysiphe pulchra.</title>
        <authorList>
            <person name="Wadl P.A."/>
            <person name="Mack B.M."/>
            <person name="Moore G."/>
            <person name="Beltz S.B."/>
        </authorList>
    </citation>
    <scope>NUCLEOTIDE SEQUENCE [LARGE SCALE GENOMIC DNA]</scope>
    <source>
        <strain evidence="3">Cflorida</strain>
    </source>
</reference>
<dbReference type="Proteomes" id="UP000237438">
    <property type="component" value="Unassembled WGS sequence"/>
</dbReference>
<comment type="caution">
    <text evidence="3">The sequence shown here is derived from an EMBL/GenBank/DDBJ whole genome shotgun (WGS) entry which is preliminary data.</text>
</comment>
<evidence type="ECO:0000256" key="2">
    <source>
        <dbReference type="SAM" id="SignalP"/>
    </source>
</evidence>
<feature type="chain" id="PRO_5015707847" evidence="2">
    <location>
        <begin position="22"/>
        <end position="180"/>
    </location>
</feature>
<gene>
    <name evidence="3" type="ORF">EPUL_004406</name>
</gene>
<feature type="non-terminal residue" evidence="3">
    <location>
        <position position="180"/>
    </location>
</feature>